<reference evidence="1" key="2">
    <citation type="journal article" date="2015" name="Fish Shellfish Immunol.">
        <title>Early steps in the European eel (Anguilla anguilla)-Vibrio vulnificus interaction in the gills: Role of the RtxA13 toxin.</title>
        <authorList>
            <person name="Callol A."/>
            <person name="Pajuelo D."/>
            <person name="Ebbesson L."/>
            <person name="Teles M."/>
            <person name="MacKenzie S."/>
            <person name="Amaro C."/>
        </authorList>
    </citation>
    <scope>NUCLEOTIDE SEQUENCE</scope>
</reference>
<dbReference type="AlphaFoldDB" id="A0A0E9TSX8"/>
<proteinExistence type="predicted"/>
<organism evidence="1">
    <name type="scientific">Anguilla anguilla</name>
    <name type="common">European freshwater eel</name>
    <name type="synonym">Muraena anguilla</name>
    <dbReference type="NCBI Taxonomy" id="7936"/>
    <lineage>
        <taxon>Eukaryota</taxon>
        <taxon>Metazoa</taxon>
        <taxon>Chordata</taxon>
        <taxon>Craniata</taxon>
        <taxon>Vertebrata</taxon>
        <taxon>Euteleostomi</taxon>
        <taxon>Actinopterygii</taxon>
        <taxon>Neopterygii</taxon>
        <taxon>Teleostei</taxon>
        <taxon>Anguilliformes</taxon>
        <taxon>Anguillidae</taxon>
        <taxon>Anguilla</taxon>
    </lineage>
</organism>
<protein>
    <submittedName>
        <fullName evidence="1">Uncharacterized protein</fullName>
    </submittedName>
</protein>
<evidence type="ECO:0000313" key="1">
    <source>
        <dbReference type="EMBL" id="JAH56577.1"/>
    </source>
</evidence>
<name>A0A0E9TSX8_ANGAN</name>
<accession>A0A0E9TSX8</accession>
<sequence length="26" mass="3028">MVCFYMLVVDSYLDITFLSPCLLEPD</sequence>
<reference evidence="1" key="1">
    <citation type="submission" date="2014-11" db="EMBL/GenBank/DDBJ databases">
        <authorList>
            <person name="Amaro Gonzalez C."/>
        </authorList>
    </citation>
    <scope>NUCLEOTIDE SEQUENCE</scope>
</reference>
<dbReference type="EMBL" id="GBXM01052000">
    <property type="protein sequence ID" value="JAH56577.1"/>
    <property type="molecule type" value="Transcribed_RNA"/>
</dbReference>